<proteinExistence type="predicted"/>
<reference evidence="2" key="1">
    <citation type="submission" date="2021-08" db="EMBL/GenBank/DDBJ databases">
        <authorList>
            <person name="Misof B."/>
            <person name="Oliver O."/>
            <person name="Podsiadlowski L."/>
            <person name="Donath A."/>
            <person name="Peters R."/>
            <person name="Mayer C."/>
            <person name="Rust J."/>
            <person name="Gunkel S."/>
            <person name="Lesny P."/>
            <person name="Martin S."/>
            <person name="Oeyen J.P."/>
            <person name="Petersen M."/>
            <person name="Panagiotis P."/>
            <person name="Wilbrandt J."/>
            <person name="Tanja T."/>
        </authorList>
    </citation>
    <scope>NUCLEOTIDE SEQUENCE</scope>
    <source>
        <strain evidence="2">GBR_01_08_01A</strain>
        <tissue evidence="2">Thorax + abdomen</tissue>
    </source>
</reference>
<evidence type="ECO:0000313" key="3">
    <source>
        <dbReference type="Proteomes" id="UP001258017"/>
    </source>
</evidence>
<sequence length="125" mass="14714">MRRAYNWTGLKDKIFKSAVPSFLRTERVTGRRHQDSKFLLTELLGRWRLKPQHKLSFDKLPKMVETTAPTQATERQTQFGNARQLEPSECIFVFKDTLSDYEEPPSDEEIPTVVPTYQWHSNVEE</sequence>
<protein>
    <submittedName>
        <fullName evidence="2">Uncharacterized protein</fullName>
    </submittedName>
</protein>
<reference evidence="2" key="2">
    <citation type="journal article" date="2023" name="Commun. Biol.">
        <title>Intrasexual cuticular hydrocarbon dimorphism in a wasp sheds light on hydrocarbon biosynthesis genes in Hymenoptera.</title>
        <authorList>
            <person name="Moris V.C."/>
            <person name="Podsiadlowski L."/>
            <person name="Martin S."/>
            <person name="Oeyen J.P."/>
            <person name="Donath A."/>
            <person name="Petersen M."/>
            <person name="Wilbrandt J."/>
            <person name="Misof B."/>
            <person name="Liedtke D."/>
            <person name="Thamm M."/>
            <person name="Scheiner R."/>
            <person name="Schmitt T."/>
            <person name="Niehuis O."/>
        </authorList>
    </citation>
    <scope>NUCLEOTIDE SEQUENCE</scope>
    <source>
        <strain evidence="2">GBR_01_08_01A</strain>
    </source>
</reference>
<evidence type="ECO:0000313" key="2">
    <source>
        <dbReference type="EMBL" id="KAK2576717.1"/>
    </source>
</evidence>
<accession>A0AAD9RBK7</accession>
<keyword evidence="3" id="KW-1185">Reference proteome</keyword>
<organism evidence="2 3">
    <name type="scientific">Odynerus spinipes</name>
    <dbReference type="NCBI Taxonomy" id="1348599"/>
    <lineage>
        <taxon>Eukaryota</taxon>
        <taxon>Metazoa</taxon>
        <taxon>Ecdysozoa</taxon>
        <taxon>Arthropoda</taxon>
        <taxon>Hexapoda</taxon>
        <taxon>Insecta</taxon>
        <taxon>Pterygota</taxon>
        <taxon>Neoptera</taxon>
        <taxon>Endopterygota</taxon>
        <taxon>Hymenoptera</taxon>
        <taxon>Apocrita</taxon>
        <taxon>Aculeata</taxon>
        <taxon>Vespoidea</taxon>
        <taxon>Vespidae</taxon>
        <taxon>Eumeninae</taxon>
        <taxon>Odynerus</taxon>
    </lineage>
</organism>
<dbReference type="AlphaFoldDB" id="A0AAD9RBK7"/>
<feature type="region of interest" description="Disordered" evidence="1">
    <location>
        <begin position="102"/>
        <end position="125"/>
    </location>
</feature>
<gene>
    <name evidence="2" type="ORF">KPH14_005373</name>
</gene>
<dbReference type="Proteomes" id="UP001258017">
    <property type="component" value="Unassembled WGS sequence"/>
</dbReference>
<name>A0AAD9RBK7_9HYME</name>
<dbReference type="EMBL" id="JAIFRP010004405">
    <property type="protein sequence ID" value="KAK2576717.1"/>
    <property type="molecule type" value="Genomic_DNA"/>
</dbReference>
<comment type="caution">
    <text evidence="2">The sequence shown here is derived from an EMBL/GenBank/DDBJ whole genome shotgun (WGS) entry which is preliminary data.</text>
</comment>
<evidence type="ECO:0000256" key="1">
    <source>
        <dbReference type="SAM" id="MobiDB-lite"/>
    </source>
</evidence>